<dbReference type="Pfam" id="PF00982">
    <property type="entry name" value="Glyco_transf_20"/>
    <property type="match status" value="1"/>
</dbReference>
<dbReference type="OrthoDB" id="755951at2759"/>
<feature type="region of interest" description="Disordered" evidence="6">
    <location>
        <begin position="206"/>
        <end position="230"/>
    </location>
</feature>
<feature type="region of interest" description="Disordered" evidence="6">
    <location>
        <begin position="1"/>
        <end position="44"/>
    </location>
</feature>
<feature type="region of interest" description="Disordered" evidence="6">
    <location>
        <begin position="153"/>
        <end position="173"/>
    </location>
</feature>
<dbReference type="EC" id="2.4.1.15" evidence="2"/>
<dbReference type="InterPro" id="IPR001830">
    <property type="entry name" value="Glyco_trans_20"/>
</dbReference>
<evidence type="ECO:0000256" key="1">
    <source>
        <dbReference type="ARBA" id="ARBA00005409"/>
    </source>
</evidence>
<proteinExistence type="inferred from homology"/>
<dbReference type="Proteomes" id="UP000530660">
    <property type="component" value="Unassembled WGS sequence"/>
</dbReference>
<dbReference type="InterPro" id="IPR023214">
    <property type="entry name" value="HAD_sf"/>
</dbReference>
<evidence type="ECO:0000256" key="4">
    <source>
        <dbReference type="ARBA" id="ARBA00022679"/>
    </source>
</evidence>
<evidence type="ECO:0000256" key="2">
    <source>
        <dbReference type="ARBA" id="ARBA00012538"/>
    </source>
</evidence>
<evidence type="ECO:0000256" key="5">
    <source>
        <dbReference type="ARBA" id="ARBA00048039"/>
    </source>
</evidence>
<comment type="catalytic activity">
    <reaction evidence="5">
        <text>D-glucose 6-phosphate + UDP-alpha-D-glucose = alpha,alpha-trehalose 6-phosphate + UDP + H(+)</text>
        <dbReference type="Rhea" id="RHEA:18889"/>
        <dbReference type="ChEBI" id="CHEBI:15378"/>
        <dbReference type="ChEBI" id="CHEBI:58223"/>
        <dbReference type="ChEBI" id="CHEBI:58429"/>
        <dbReference type="ChEBI" id="CHEBI:58885"/>
        <dbReference type="ChEBI" id="CHEBI:61548"/>
        <dbReference type="EC" id="2.4.1.15"/>
    </reaction>
</comment>
<evidence type="ECO:0000256" key="6">
    <source>
        <dbReference type="SAM" id="MobiDB-lite"/>
    </source>
</evidence>
<dbReference type="AlphaFoldDB" id="A0A7J7IME2"/>
<dbReference type="EMBL" id="VWRR01000004">
    <property type="protein sequence ID" value="KAF6004263.1"/>
    <property type="molecule type" value="Genomic_DNA"/>
</dbReference>
<dbReference type="GO" id="GO:0003825">
    <property type="term" value="F:alpha,alpha-trehalose-phosphate synthase (UDP-forming) activity"/>
    <property type="evidence" value="ECO:0007669"/>
    <property type="project" value="UniProtKB-EC"/>
</dbReference>
<gene>
    <name evidence="7" type="primary">TPS1_3</name>
    <name evidence="7" type="ORF">F1559_004480</name>
</gene>
<accession>A0A7J7IME2</accession>
<dbReference type="GO" id="GO:0005992">
    <property type="term" value="P:trehalose biosynthetic process"/>
    <property type="evidence" value="ECO:0007669"/>
    <property type="project" value="InterPro"/>
</dbReference>
<sequence>MRAADRFHSTNQSFDSADDVGEVTELSSTDVELEDSSQGQSAAGSYTDITAALYARQIGGEDPLGCASFSQSASRARLHAVEHSSPLAEPAVSPDRLTEEEILSRIQELQFQLMDLREPTTAPGAAAATATAETNQASEISVQCTSVVDDQGDDLAPSASTAGHQQVAANTTIEEKPKRMTITARPSEEQARNDQSAILTAGVVSSPKSPLTKEHPPQVPSVPLKSQRTRHADERMGALVSRRSTSVPRNIVSDGHTETASEDESRPKLIIVSNRLPITIKRKSDGQHEFTVSSGGLVSALEGALDPQEMPSIWVGWPGGDVDPDDQAHVAAELVAQHALVPVFLSAELHEMYYNGFCNDVLWPLFHYVPLQVVTLDGERKFDYKYWAAYTTANQRFAEAVLSVYRRGDTIWVQDYHLMLLPALLRRKLRHTTRIGFFLHTPFPSSEVYRILPVRREILEGVLAADLIGFHTFDYARHFLSVCTRILGLESSHRGVEFHGHFAHVGIFPIGIDPNLFLRTLELPLVKARIEELRNRFSKERVLIGVDRLDYIKGVPHKLLAFETLLKKYPEWNEKVVLVQIAVPSRIEVEEYRKLIAYTNELVGRINGHFGSVEYAPIMFINQSIPFEELCALYHVADVAVITSIRDGMNLVSYEYVMCQREKCGVLILSEFAGSAQSLSGAIRVNPWNIEELAAAMHEALTMSDREREVKHWKLYRYVTTHTASYWAASFISELRQLRDTPGLQPSTQQLLPLPEFVQRFRRSTRRLLILGYEGAIQEPQSVPELAAPSQTLWRLLMKLSSEPDNRIYLLSSRDKTHLESWFGQMHSDGERSSNAPQLPLGLIAEDGQFYRHPDRTAAWKLTSSAAEAAPGETELQWKHEILPILNYYTERTPGSFLEIKERSISWHYRDADPDYGVWQARELQAHLSDYCTTMPLEVIHQGGSSKRIDFRATGASRVAAISQILLEIPSPSDLIFCLAGDTRDDSELYAMLRGHNREGADRIVWTCRVGPGISIQTRADPTHAEFYVPEIGHAKNILRELANLAAVATKSRIRESERRRRSSSGAH</sequence>
<reference evidence="7 8" key="1">
    <citation type="journal article" date="2020" name="J. Phycol.">
        <title>Comparative genome analysis reveals Cyanidiococcus gen. nov., a new extremophilic red algal genus sister to Cyanidioschyzon (Cyanidioschyzonaceae, Rhodophyta).</title>
        <authorList>
            <person name="Liu S.-L."/>
            <person name="Chiang Y.-R."/>
            <person name="Yoon H.S."/>
            <person name="Fu H.-Y."/>
        </authorList>
    </citation>
    <scope>NUCLEOTIDE SEQUENCE [LARGE SCALE GENOMIC DNA]</scope>
    <source>
        <strain evidence="7 8">THAL066</strain>
    </source>
</reference>
<dbReference type="InterPro" id="IPR012766">
    <property type="entry name" value="Trehalose_OtsA"/>
</dbReference>
<dbReference type="CDD" id="cd03788">
    <property type="entry name" value="GT20_TPS"/>
    <property type="match status" value="1"/>
</dbReference>
<keyword evidence="3" id="KW-0328">Glycosyltransferase</keyword>
<dbReference type="InterPro" id="IPR003337">
    <property type="entry name" value="Trehalose_PPase"/>
</dbReference>
<dbReference type="InterPro" id="IPR036412">
    <property type="entry name" value="HAD-like_sf"/>
</dbReference>
<dbReference type="SUPFAM" id="SSF56784">
    <property type="entry name" value="HAD-like"/>
    <property type="match status" value="1"/>
</dbReference>
<protein>
    <recommendedName>
        <fullName evidence="2">alpha,alpha-trehalose-phosphate synthase (UDP-forming)</fullName>
        <ecNumber evidence="2">2.4.1.15</ecNumber>
    </recommendedName>
</protein>
<feature type="compositionally biased region" description="Polar residues" evidence="6">
    <location>
        <begin position="158"/>
        <end position="172"/>
    </location>
</feature>
<comment type="caution">
    <text evidence="7">The sequence shown here is derived from an EMBL/GenBank/DDBJ whole genome shotgun (WGS) entry which is preliminary data.</text>
</comment>
<organism evidence="7 8">
    <name type="scientific">Cyanidiococcus yangmingshanensis</name>
    <dbReference type="NCBI Taxonomy" id="2690220"/>
    <lineage>
        <taxon>Eukaryota</taxon>
        <taxon>Rhodophyta</taxon>
        <taxon>Bangiophyceae</taxon>
        <taxon>Cyanidiales</taxon>
        <taxon>Cyanidiaceae</taxon>
        <taxon>Cyanidiococcus</taxon>
    </lineage>
</organism>
<dbReference type="Gene3D" id="3.40.50.1000">
    <property type="entry name" value="HAD superfamily/HAD-like"/>
    <property type="match status" value="1"/>
</dbReference>
<dbReference type="GO" id="GO:0004805">
    <property type="term" value="F:trehalose-phosphatase activity"/>
    <property type="evidence" value="ECO:0007669"/>
    <property type="project" value="TreeGrafter"/>
</dbReference>
<keyword evidence="4" id="KW-0808">Transferase</keyword>
<dbReference type="SUPFAM" id="SSF53756">
    <property type="entry name" value="UDP-Glycosyltransferase/glycogen phosphorylase"/>
    <property type="match status" value="1"/>
</dbReference>
<keyword evidence="8" id="KW-1185">Reference proteome</keyword>
<name>A0A7J7IME2_9RHOD</name>
<dbReference type="Gene3D" id="3.30.70.1020">
    <property type="entry name" value="Trehalose-6-phosphate phosphatase related protein, domain 2"/>
    <property type="match status" value="1"/>
</dbReference>
<dbReference type="FunFam" id="3.40.50.2000:FF:000010">
    <property type="entry name" value="Alpha,alpha-trehalose-phosphate synthase"/>
    <property type="match status" value="1"/>
</dbReference>
<dbReference type="NCBIfam" id="TIGR02400">
    <property type="entry name" value="trehalose_OtsA"/>
    <property type="match status" value="1"/>
</dbReference>
<dbReference type="PANTHER" id="PTHR10788">
    <property type="entry name" value="TREHALOSE-6-PHOSPHATE SYNTHASE"/>
    <property type="match status" value="1"/>
</dbReference>
<evidence type="ECO:0000313" key="7">
    <source>
        <dbReference type="EMBL" id="KAF6004263.1"/>
    </source>
</evidence>
<dbReference type="GO" id="GO:0005829">
    <property type="term" value="C:cytosol"/>
    <property type="evidence" value="ECO:0007669"/>
    <property type="project" value="TreeGrafter"/>
</dbReference>
<dbReference type="Gene3D" id="3.40.50.2000">
    <property type="entry name" value="Glycogen Phosphorylase B"/>
    <property type="match status" value="2"/>
</dbReference>
<comment type="similarity">
    <text evidence="1">In the N-terminal section; belongs to the glycosyltransferase 20 family.</text>
</comment>
<dbReference type="NCBIfam" id="NF011071">
    <property type="entry name" value="PRK14501.1"/>
    <property type="match status" value="1"/>
</dbReference>
<evidence type="ECO:0000256" key="3">
    <source>
        <dbReference type="ARBA" id="ARBA00022676"/>
    </source>
</evidence>
<dbReference type="Pfam" id="PF02358">
    <property type="entry name" value="Trehalose_PPase"/>
    <property type="match status" value="1"/>
</dbReference>
<feature type="compositionally biased region" description="Polar residues" evidence="6">
    <location>
        <begin position="25"/>
        <end position="44"/>
    </location>
</feature>
<evidence type="ECO:0000313" key="8">
    <source>
        <dbReference type="Proteomes" id="UP000530660"/>
    </source>
</evidence>
<dbReference type="PANTHER" id="PTHR10788:SF106">
    <property type="entry name" value="BCDNA.GH08860"/>
    <property type="match status" value="1"/>
</dbReference>